<protein>
    <submittedName>
        <fullName evidence="8">Pyridoxal-dependent decarboxylase</fullName>
    </submittedName>
</protein>
<dbReference type="GO" id="GO:0030170">
    <property type="term" value="F:pyridoxal phosphate binding"/>
    <property type="evidence" value="ECO:0007669"/>
    <property type="project" value="InterPro"/>
</dbReference>
<evidence type="ECO:0000256" key="1">
    <source>
        <dbReference type="ARBA" id="ARBA00001933"/>
    </source>
</evidence>
<dbReference type="InterPro" id="IPR010977">
    <property type="entry name" value="Aromatic_deC"/>
</dbReference>
<proteinExistence type="inferred from homology"/>
<evidence type="ECO:0000313" key="8">
    <source>
        <dbReference type="EMBL" id="MEJ8567254.1"/>
    </source>
</evidence>
<keyword evidence="4 6" id="KW-0663">Pyridoxal phosphate</keyword>
<dbReference type="Pfam" id="PF00282">
    <property type="entry name" value="Pyridoxal_deC"/>
    <property type="match status" value="1"/>
</dbReference>
<dbReference type="Proteomes" id="UP001359886">
    <property type="component" value="Unassembled WGS sequence"/>
</dbReference>
<reference evidence="8 9" key="1">
    <citation type="submission" date="2024-02" db="EMBL/GenBank/DDBJ databases">
        <title>A novel Wenzhouxiangellaceae bacterium, isolated from coastal sediments.</title>
        <authorList>
            <person name="Du Z.-J."/>
            <person name="Ye Y.-Q."/>
            <person name="Zhang X.-Y."/>
        </authorList>
    </citation>
    <scope>NUCLEOTIDE SEQUENCE [LARGE SCALE GENOMIC DNA]</scope>
    <source>
        <strain evidence="8 9">CH-27</strain>
    </source>
</reference>
<dbReference type="InterPro" id="IPR015424">
    <property type="entry name" value="PyrdxlP-dep_Trfase"/>
</dbReference>
<evidence type="ECO:0000256" key="4">
    <source>
        <dbReference type="ARBA" id="ARBA00022898"/>
    </source>
</evidence>
<comment type="caution">
    <text evidence="8">The sequence shown here is derived from an EMBL/GenBank/DDBJ whole genome shotgun (WGS) entry which is preliminary data.</text>
</comment>
<dbReference type="InterPro" id="IPR015422">
    <property type="entry name" value="PyrdxlP-dep_Trfase_small"/>
</dbReference>
<dbReference type="InterPro" id="IPR002129">
    <property type="entry name" value="PyrdxlP-dep_de-COase"/>
</dbReference>
<evidence type="ECO:0000256" key="2">
    <source>
        <dbReference type="ARBA" id="ARBA00009533"/>
    </source>
</evidence>
<sequence>MDKPMETLDPRDWDDMRELAHQMVDDAVDLLKSAGEGPVWQPVPGEVRERLRGPAPRQPESLEAIYRQYLDDILPYRMGNIHPRFWAWYMGNGTLTGALGDFLASVMNSNVGGGNHSAPLVEAQVIDWMREIVGFPPGSSGLLTSGASAANLIGLTVARNTAAGYDVRHEGVRAAPGPLVAYASTEVHSCNKKAVETLGLGSDGLRGIPVNDDFKIDLDALRHSIDADRKAGAVPFCVIGSAGTINTGAIDDLEALADLCESEGLWFHIDGAIGAVAALADNVRPLLRGMERADSIALDLHKWMHIPFEAGCALVRSETAHRESFSLTPEYLAHEAEGRGLASGKYWPSDYGLQLSRQFRALKVWMSIREHGLDRYGRMIARNVEQAHYLDRLIEADPALEHMAPTGLDIVCFRFNPGGMAEEALDRLNQDILTELHEQGIAVPSYSTLNGRYCLRVAIANHRSRDEDFDLFVRELLRIGRELSSDPPHGST</sequence>
<evidence type="ECO:0000256" key="3">
    <source>
        <dbReference type="ARBA" id="ARBA00022793"/>
    </source>
</evidence>
<dbReference type="PANTHER" id="PTHR11999:SF70">
    <property type="entry name" value="MIP05841P"/>
    <property type="match status" value="1"/>
</dbReference>
<evidence type="ECO:0000313" key="9">
    <source>
        <dbReference type="Proteomes" id="UP001359886"/>
    </source>
</evidence>
<gene>
    <name evidence="8" type="ORF">V3330_06410</name>
</gene>
<dbReference type="EMBL" id="JAZHOG010000003">
    <property type="protein sequence ID" value="MEJ8567254.1"/>
    <property type="molecule type" value="Genomic_DNA"/>
</dbReference>
<comment type="similarity">
    <text evidence="2 7">Belongs to the group II decarboxylase family.</text>
</comment>
<evidence type="ECO:0000256" key="5">
    <source>
        <dbReference type="ARBA" id="ARBA00023239"/>
    </source>
</evidence>
<dbReference type="PRINTS" id="PR00800">
    <property type="entry name" value="YHDCRBOXLASE"/>
</dbReference>
<dbReference type="RefSeq" id="WP_354694567.1">
    <property type="nucleotide sequence ID" value="NZ_JAZHOG010000003.1"/>
</dbReference>
<dbReference type="GO" id="GO:0019752">
    <property type="term" value="P:carboxylic acid metabolic process"/>
    <property type="evidence" value="ECO:0007669"/>
    <property type="project" value="InterPro"/>
</dbReference>
<dbReference type="AlphaFoldDB" id="A0AAW9R612"/>
<keyword evidence="5 7" id="KW-0456">Lyase</keyword>
<name>A0AAW9R612_9GAMM</name>
<feature type="modified residue" description="N6-(pyridoxal phosphate)lysine" evidence="6">
    <location>
        <position position="302"/>
    </location>
</feature>
<dbReference type="Gene3D" id="1.20.1340.10">
    <property type="entry name" value="dopa decarboxylase, N-terminal domain"/>
    <property type="match status" value="1"/>
</dbReference>
<dbReference type="Gene3D" id="3.90.1150.10">
    <property type="entry name" value="Aspartate Aminotransferase, domain 1"/>
    <property type="match status" value="1"/>
</dbReference>
<evidence type="ECO:0000256" key="6">
    <source>
        <dbReference type="PIRSR" id="PIRSR602129-50"/>
    </source>
</evidence>
<keyword evidence="3" id="KW-0210">Decarboxylase</keyword>
<comment type="cofactor">
    <cofactor evidence="1 6 7">
        <name>pyridoxal 5'-phosphate</name>
        <dbReference type="ChEBI" id="CHEBI:597326"/>
    </cofactor>
</comment>
<dbReference type="GO" id="GO:0016831">
    <property type="term" value="F:carboxy-lyase activity"/>
    <property type="evidence" value="ECO:0007669"/>
    <property type="project" value="UniProtKB-KW"/>
</dbReference>
<dbReference type="InterPro" id="IPR015421">
    <property type="entry name" value="PyrdxlP-dep_Trfase_major"/>
</dbReference>
<accession>A0AAW9R612</accession>
<evidence type="ECO:0000256" key="7">
    <source>
        <dbReference type="RuleBase" id="RU000382"/>
    </source>
</evidence>
<dbReference type="Gene3D" id="3.40.640.10">
    <property type="entry name" value="Type I PLP-dependent aspartate aminotransferase-like (Major domain)"/>
    <property type="match status" value="1"/>
</dbReference>
<dbReference type="PANTHER" id="PTHR11999">
    <property type="entry name" value="GROUP II PYRIDOXAL-5-PHOSPHATE DECARBOXYLASE"/>
    <property type="match status" value="1"/>
</dbReference>
<dbReference type="SUPFAM" id="SSF53383">
    <property type="entry name" value="PLP-dependent transferases"/>
    <property type="match status" value="1"/>
</dbReference>
<organism evidence="8 9">
    <name type="scientific">Elongatibacter sediminis</name>
    <dbReference type="NCBI Taxonomy" id="3119006"/>
    <lineage>
        <taxon>Bacteria</taxon>
        <taxon>Pseudomonadati</taxon>
        <taxon>Pseudomonadota</taxon>
        <taxon>Gammaproteobacteria</taxon>
        <taxon>Chromatiales</taxon>
        <taxon>Wenzhouxiangellaceae</taxon>
        <taxon>Elongatibacter</taxon>
    </lineage>
</organism>
<dbReference type="GO" id="GO:0006520">
    <property type="term" value="P:amino acid metabolic process"/>
    <property type="evidence" value="ECO:0007669"/>
    <property type="project" value="InterPro"/>
</dbReference>
<keyword evidence="9" id="KW-1185">Reference proteome</keyword>